<evidence type="ECO:0000313" key="2">
    <source>
        <dbReference type="EMBL" id="MBA0553962.1"/>
    </source>
</evidence>
<reference evidence="2 3" key="1">
    <citation type="journal article" date="2019" name="Genome Biol. Evol.">
        <title>Insights into the evolution of the New World diploid cottons (Gossypium, subgenus Houzingenia) based on genome sequencing.</title>
        <authorList>
            <person name="Grover C.E."/>
            <person name="Arick M.A. 2nd"/>
            <person name="Thrash A."/>
            <person name="Conover J.L."/>
            <person name="Sanders W.S."/>
            <person name="Peterson D.G."/>
            <person name="Frelichowski J.E."/>
            <person name="Scheffler J.A."/>
            <person name="Scheffler B.E."/>
            <person name="Wendel J.F."/>
        </authorList>
    </citation>
    <scope>NUCLEOTIDE SEQUENCE [LARGE SCALE GENOMIC DNA]</scope>
    <source>
        <strain evidence="2">157</strain>
        <tissue evidence="2">Leaf</tissue>
    </source>
</reference>
<accession>A0A7J8LNT0</accession>
<dbReference type="EMBL" id="JABEZX010000004">
    <property type="protein sequence ID" value="MBA0553962.1"/>
    <property type="molecule type" value="Genomic_DNA"/>
</dbReference>
<gene>
    <name evidence="2" type="ORF">Golob_013098</name>
</gene>
<evidence type="ECO:0000313" key="3">
    <source>
        <dbReference type="Proteomes" id="UP000593572"/>
    </source>
</evidence>
<organism evidence="2 3">
    <name type="scientific">Gossypium lobatum</name>
    <dbReference type="NCBI Taxonomy" id="34289"/>
    <lineage>
        <taxon>Eukaryota</taxon>
        <taxon>Viridiplantae</taxon>
        <taxon>Streptophyta</taxon>
        <taxon>Embryophyta</taxon>
        <taxon>Tracheophyta</taxon>
        <taxon>Spermatophyta</taxon>
        <taxon>Magnoliopsida</taxon>
        <taxon>eudicotyledons</taxon>
        <taxon>Gunneridae</taxon>
        <taxon>Pentapetalae</taxon>
        <taxon>rosids</taxon>
        <taxon>malvids</taxon>
        <taxon>Malvales</taxon>
        <taxon>Malvaceae</taxon>
        <taxon>Malvoideae</taxon>
        <taxon>Gossypium</taxon>
    </lineage>
</organism>
<name>A0A7J8LNT0_9ROSI</name>
<keyword evidence="1" id="KW-1133">Transmembrane helix</keyword>
<keyword evidence="3" id="KW-1185">Reference proteome</keyword>
<protein>
    <submittedName>
        <fullName evidence="2">Uncharacterized protein</fullName>
    </submittedName>
</protein>
<evidence type="ECO:0000256" key="1">
    <source>
        <dbReference type="SAM" id="Phobius"/>
    </source>
</evidence>
<dbReference type="AlphaFoldDB" id="A0A7J8LNT0"/>
<keyword evidence="1" id="KW-0472">Membrane</keyword>
<comment type="caution">
    <text evidence="2">The sequence shown here is derived from an EMBL/GenBank/DDBJ whole genome shotgun (WGS) entry which is preliminary data.</text>
</comment>
<proteinExistence type="predicted"/>
<dbReference type="Proteomes" id="UP000593572">
    <property type="component" value="Unassembled WGS sequence"/>
</dbReference>
<keyword evidence="1" id="KW-0812">Transmembrane</keyword>
<feature type="transmembrane region" description="Helical" evidence="1">
    <location>
        <begin position="29"/>
        <end position="50"/>
    </location>
</feature>
<sequence length="90" mass="9659">MTGSVTVVPILSLLPSLFTESLGLMDWEDIVFLFYAAACFLEFLISFPFLQAESAIAALNCSGAVLGSLPIRVSPSKTPIRPRALLPAMN</sequence>